<feature type="coiled-coil region" evidence="2">
    <location>
        <begin position="108"/>
        <end position="142"/>
    </location>
</feature>
<gene>
    <name evidence="6" type="ORF">KTO63_12275</name>
</gene>
<dbReference type="EMBL" id="JAHSPG010000008">
    <property type="protein sequence ID" value="MBV4357930.1"/>
    <property type="molecule type" value="Genomic_DNA"/>
</dbReference>
<feature type="domain" description="YknX-like beta-barrel" evidence="5">
    <location>
        <begin position="240"/>
        <end position="307"/>
    </location>
</feature>
<feature type="region of interest" description="Disordered" evidence="3">
    <location>
        <begin position="354"/>
        <end position="394"/>
    </location>
</feature>
<dbReference type="PANTHER" id="PTHR30469:SF33">
    <property type="entry name" value="SLR1207 PROTEIN"/>
    <property type="match status" value="1"/>
</dbReference>
<dbReference type="GO" id="GO:0015562">
    <property type="term" value="F:efflux transmembrane transporter activity"/>
    <property type="evidence" value="ECO:0007669"/>
    <property type="project" value="TreeGrafter"/>
</dbReference>
<evidence type="ECO:0000259" key="5">
    <source>
        <dbReference type="Pfam" id="PF25990"/>
    </source>
</evidence>
<keyword evidence="7" id="KW-1185">Reference proteome</keyword>
<evidence type="ECO:0000256" key="1">
    <source>
        <dbReference type="ARBA" id="ARBA00009477"/>
    </source>
</evidence>
<evidence type="ECO:0000256" key="3">
    <source>
        <dbReference type="SAM" id="MobiDB-lite"/>
    </source>
</evidence>
<comment type="similarity">
    <text evidence="1">Belongs to the membrane fusion protein (MFP) (TC 8.A.1) family.</text>
</comment>
<dbReference type="RefSeq" id="WP_217791583.1">
    <property type="nucleotide sequence ID" value="NZ_JAHSPG010000008.1"/>
</dbReference>
<reference evidence="6" key="1">
    <citation type="submission" date="2021-06" db="EMBL/GenBank/DDBJ databases">
        <authorList>
            <person name="Huq M.A."/>
        </authorList>
    </citation>
    <scope>NUCLEOTIDE SEQUENCE</scope>
    <source>
        <strain evidence="6">MAH-26</strain>
    </source>
</reference>
<dbReference type="GO" id="GO:1990281">
    <property type="term" value="C:efflux pump complex"/>
    <property type="evidence" value="ECO:0007669"/>
    <property type="project" value="TreeGrafter"/>
</dbReference>
<feature type="domain" description="Multidrug resistance protein MdtA-like barrel-sandwich hybrid" evidence="4">
    <location>
        <begin position="62"/>
        <end position="220"/>
    </location>
</feature>
<name>A0A9E2W2Z6_9BACT</name>
<evidence type="ECO:0000313" key="6">
    <source>
        <dbReference type="EMBL" id="MBV4357930.1"/>
    </source>
</evidence>
<dbReference type="InterPro" id="IPR058625">
    <property type="entry name" value="MdtA-like_BSH"/>
</dbReference>
<sequence length="469" mass="50666">MNKKLLWIIISVVLLVVLLVVLQKAGAFGKDEGVKVTAEKAAKRTIIETVNASGKVYPEIEVKISPDISGEIIELTVAEGDSVSKGEVLAKIYPDIYVTQRDQAAAVVNQQRATVNNSQEQLNGLKASMDQTQKAYDRQKQLLNEKVISQSEFEQAESAYLSAKANYSAAVQGIKSNQAATISAQANLDKAAKDLSRTTILSPMSGIVSLMSVKKGERVVGSSMMAGTEMMRIADMSKIEVRVDVSENDIPKVKLGDSALVEVDAYNNRKFKGIVTQIASSNTTAATASSSTSTSNDVTNYKVYIRLLPASYNDIVGKGGSSPFRPGMSASADIQTKRNENVLSVPINAVTTREKGSDNAIDKSKNSVDANNNNNNNNTRNAVGSPEEEKKSNADDLEEVVYILQADKTVKKAVVKTDIQDVNYIQIVSGIKDGDEVISGPYSLISKTLKDGTKVQVVDKDKLFDQKKK</sequence>
<evidence type="ECO:0000259" key="4">
    <source>
        <dbReference type="Pfam" id="PF25917"/>
    </source>
</evidence>
<proteinExistence type="inferred from homology"/>
<dbReference type="InterPro" id="IPR006143">
    <property type="entry name" value="RND_pump_MFP"/>
</dbReference>
<evidence type="ECO:0000256" key="2">
    <source>
        <dbReference type="SAM" id="Coils"/>
    </source>
</evidence>
<dbReference type="PANTHER" id="PTHR30469">
    <property type="entry name" value="MULTIDRUG RESISTANCE PROTEIN MDTA"/>
    <property type="match status" value="1"/>
</dbReference>
<organism evidence="6 7">
    <name type="scientific">Pinibacter aurantiacus</name>
    <dbReference type="NCBI Taxonomy" id="2851599"/>
    <lineage>
        <taxon>Bacteria</taxon>
        <taxon>Pseudomonadati</taxon>
        <taxon>Bacteroidota</taxon>
        <taxon>Chitinophagia</taxon>
        <taxon>Chitinophagales</taxon>
        <taxon>Chitinophagaceae</taxon>
        <taxon>Pinibacter</taxon>
    </lineage>
</organism>
<dbReference type="InterPro" id="IPR058636">
    <property type="entry name" value="Beta-barrel_YknX"/>
</dbReference>
<dbReference type="Proteomes" id="UP000812270">
    <property type="component" value="Unassembled WGS sequence"/>
</dbReference>
<feature type="compositionally biased region" description="Basic and acidic residues" evidence="3">
    <location>
        <begin position="354"/>
        <end position="366"/>
    </location>
</feature>
<keyword evidence="2" id="KW-0175">Coiled coil</keyword>
<protein>
    <submittedName>
        <fullName evidence="6">Efflux RND transporter periplasmic adaptor subunit</fullName>
    </submittedName>
</protein>
<dbReference type="NCBIfam" id="TIGR01730">
    <property type="entry name" value="RND_mfp"/>
    <property type="match status" value="1"/>
</dbReference>
<evidence type="ECO:0000313" key="7">
    <source>
        <dbReference type="Proteomes" id="UP000812270"/>
    </source>
</evidence>
<accession>A0A9E2W2Z6</accession>
<comment type="caution">
    <text evidence="6">The sequence shown here is derived from an EMBL/GenBank/DDBJ whole genome shotgun (WGS) entry which is preliminary data.</text>
</comment>
<dbReference type="AlphaFoldDB" id="A0A9E2W2Z6"/>
<dbReference type="Pfam" id="PF25917">
    <property type="entry name" value="BSH_RND"/>
    <property type="match status" value="1"/>
</dbReference>
<dbReference type="Pfam" id="PF25990">
    <property type="entry name" value="Beta-barrel_YknX"/>
    <property type="match status" value="1"/>
</dbReference>